<accession>A0ABQ5UCX0</accession>
<gene>
    <name evidence="2" type="ORF">GCM10007913_12380</name>
</gene>
<dbReference type="Proteomes" id="UP001161406">
    <property type="component" value="Unassembled WGS sequence"/>
</dbReference>
<proteinExistence type="predicted"/>
<feature type="chain" id="PRO_5046811054" evidence="1">
    <location>
        <begin position="22"/>
        <end position="97"/>
    </location>
</feature>
<comment type="caution">
    <text evidence="2">The sequence shown here is derived from an EMBL/GenBank/DDBJ whole genome shotgun (WGS) entry which is preliminary data.</text>
</comment>
<dbReference type="EMBL" id="BSNG01000001">
    <property type="protein sequence ID" value="GLQ09306.1"/>
    <property type="molecule type" value="Genomic_DNA"/>
</dbReference>
<evidence type="ECO:0000313" key="3">
    <source>
        <dbReference type="Proteomes" id="UP001161406"/>
    </source>
</evidence>
<evidence type="ECO:0000256" key="1">
    <source>
        <dbReference type="SAM" id="SignalP"/>
    </source>
</evidence>
<protein>
    <submittedName>
        <fullName evidence="2">Uncharacterized protein</fullName>
    </submittedName>
</protein>
<organism evidence="2 3">
    <name type="scientific">Devosia yakushimensis</name>
    <dbReference type="NCBI Taxonomy" id="470028"/>
    <lineage>
        <taxon>Bacteria</taxon>
        <taxon>Pseudomonadati</taxon>
        <taxon>Pseudomonadota</taxon>
        <taxon>Alphaproteobacteria</taxon>
        <taxon>Hyphomicrobiales</taxon>
        <taxon>Devosiaceae</taxon>
        <taxon>Devosia</taxon>
    </lineage>
</organism>
<reference evidence="2" key="1">
    <citation type="journal article" date="2014" name="Int. J. Syst. Evol. Microbiol.">
        <title>Complete genome of a new Firmicutes species belonging to the dominant human colonic microbiota ('Ruminococcus bicirculans') reveals two chromosomes and a selective capacity to utilize plant glucans.</title>
        <authorList>
            <consortium name="NISC Comparative Sequencing Program"/>
            <person name="Wegmann U."/>
            <person name="Louis P."/>
            <person name="Goesmann A."/>
            <person name="Henrissat B."/>
            <person name="Duncan S.H."/>
            <person name="Flint H.J."/>
        </authorList>
    </citation>
    <scope>NUCLEOTIDE SEQUENCE</scope>
    <source>
        <strain evidence="2">NBRC 103855</strain>
    </source>
</reference>
<sequence>MFKSIPLAIGIIIVATGLAQAACPSTVPGSTPEAIAANQQRIICLQEETRQGSQQRIYDMQLQTMQNNMRDLQLQRRLDSLPKFTPPPINPPVFKPN</sequence>
<evidence type="ECO:0000313" key="2">
    <source>
        <dbReference type="EMBL" id="GLQ09306.1"/>
    </source>
</evidence>
<reference evidence="2" key="2">
    <citation type="submission" date="2023-01" db="EMBL/GenBank/DDBJ databases">
        <title>Draft genome sequence of Devosia yakushimensis strain NBRC 103855.</title>
        <authorList>
            <person name="Sun Q."/>
            <person name="Mori K."/>
        </authorList>
    </citation>
    <scope>NUCLEOTIDE SEQUENCE</scope>
    <source>
        <strain evidence="2">NBRC 103855</strain>
    </source>
</reference>
<name>A0ABQ5UCX0_9HYPH</name>
<keyword evidence="3" id="KW-1185">Reference proteome</keyword>
<keyword evidence="1" id="KW-0732">Signal</keyword>
<feature type="signal peptide" evidence="1">
    <location>
        <begin position="1"/>
        <end position="21"/>
    </location>
</feature>
<dbReference type="RefSeq" id="WP_284388952.1">
    <property type="nucleotide sequence ID" value="NZ_BSNG01000001.1"/>
</dbReference>